<dbReference type="InterPro" id="IPR010133">
    <property type="entry name" value="Bacteriocin_signal_seq"/>
</dbReference>
<evidence type="ECO:0000313" key="2">
    <source>
        <dbReference type="Proteomes" id="UP000239181"/>
    </source>
</evidence>
<dbReference type="NCBIfam" id="TIGR01847">
    <property type="entry name" value="bacteriocin_sig"/>
    <property type="match status" value="1"/>
</dbReference>
<evidence type="ECO:0008006" key="3">
    <source>
        <dbReference type="Google" id="ProtNLM"/>
    </source>
</evidence>
<reference evidence="1 2" key="1">
    <citation type="submission" date="2017-10" db="EMBL/GenBank/DDBJ databases">
        <title>Draft genome of two endophytic bacteria isolated from 'guarana' Paullinia cupana (Mart.) Ducke.</title>
        <authorList>
            <person name="Siqueira K.A."/>
            <person name="Liotti R.G."/>
            <person name="Mendes T.A."/>
            <person name="Soares M.A."/>
        </authorList>
    </citation>
    <scope>NUCLEOTIDE SEQUENCE [LARGE SCALE GENOMIC DNA]</scope>
    <source>
        <strain evidence="1 2">342</strain>
    </source>
</reference>
<accession>A0A2S9I9W7</accession>
<dbReference type="Proteomes" id="UP000239181">
    <property type="component" value="Unassembled WGS sequence"/>
</dbReference>
<dbReference type="EMBL" id="PDET01000010">
    <property type="protein sequence ID" value="PRD14589.1"/>
    <property type="molecule type" value="Genomic_DNA"/>
</dbReference>
<dbReference type="AlphaFoldDB" id="A0A2S9I9W7"/>
<proteinExistence type="predicted"/>
<gene>
    <name evidence="1" type="ORF">CQW29_15595</name>
</gene>
<comment type="caution">
    <text evidence="1">The sequence shown here is derived from an EMBL/GenBank/DDBJ whole genome shotgun (WGS) entry which is preliminary data.</text>
</comment>
<dbReference type="RefSeq" id="WP_105593653.1">
    <property type="nucleotide sequence ID" value="NZ_JAFBFW010000008.1"/>
</dbReference>
<name>A0A2S9I9W7_9GAMM</name>
<sequence length="88" mass="9715">MSIRELNKSELSQISGGSISDSEIFGLRFERLLDVAKLYSQVDPKYRGMDCHVIAATEPGIRKAMITIIDSVGAGGQETVDQWLNGNW</sequence>
<keyword evidence="2" id="KW-1185">Reference proteome</keyword>
<evidence type="ECO:0000313" key="1">
    <source>
        <dbReference type="EMBL" id="PRD14589.1"/>
    </source>
</evidence>
<organism evidence="1 2">
    <name type="scientific">Pantoea coffeiphila</name>
    <dbReference type="NCBI Taxonomy" id="1465635"/>
    <lineage>
        <taxon>Bacteria</taxon>
        <taxon>Pseudomonadati</taxon>
        <taxon>Pseudomonadota</taxon>
        <taxon>Gammaproteobacteria</taxon>
        <taxon>Enterobacterales</taxon>
        <taxon>Erwiniaceae</taxon>
        <taxon>Pantoea</taxon>
    </lineage>
</organism>
<protein>
    <recommendedName>
        <fullName evidence="3">Bacteriocin</fullName>
    </recommendedName>
</protein>